<name>A0A6G4X4J6_9ACTN</name>
<evidence type="ECO:0000313" key="4">
    <source>
        <dbReference type="EMBL" id="NGO71800.1"/>
    </source>
</evidence>
<dbReference type="InterPro" id="IPR013024">
    <property type="entry name" value="GGCT-like"/>
</dbReference>
<dbReference type="SUPFAM" id="SSF110857">
    <property type="entry name" value="Gamma-glutamyl cyclotransferase-like"/>
    <property type="match status" value="1"/>
</dbReference>
<evidence type="ECO:0000259" key="3">
    <source>
        <dbReference type="Pfam" id="PF06094"/>
    </source>
</evidence>
<comment type="caution">
    <text evidence="4">The sequence shown here is derived from an EMBL/GenBank/DDBJ whole genome shotgun (WGS) entry which is preliminary data.</text>
</comment>
<sequence>MTNPTPQVRLARPQALGSARAGGTPITAGADALFVYGTLRFPRILSALLGRVPTGTPATVTGWRTAELKGRPYPGLVAAPGSTASGLLLSGLTAREWRVLDDFEDNEYDLRSLPLDGPVADGAPRSGWAYTWESPDEVRPGNWDPDVFAARVLDTYAARLEAGG</sequence>
<dbReference type="CDD" id="cd06661">
    <property type="entry name" value="GGCT_like"/>
    <property type="match status" value="1"/>
</dbReference>
<protein>
    <recommendedName>
        <fullName evidence="2">Putative gamma-glutamylcyclotransferase</fullName>
    </recommendedName>
</protein>
<dbReference type="PANTHER" id="PTHR31544:SF2">
    <property type="entry name" value="AIG2-LIKE PROTEIN D"/>
    <property type="match status" value="1"/>
</dbReference>
<accession>A0A6G4X4J6</accession>
<dbReference type="AlphaFoldDB" id="A0A6G4X4J6"/>
<dbReference type="Gene3D" id="3.10.490.10">
    <property type="entry name" value="Gamma-glutamyl cyclotransferase-like"/>
    <property type="match status" value="1"/>
</dbReference>
<dbReference type="Proteomes" id="UP000477722">
    <property type="component" value="Unassembled WGS sequence"/>
</dbReference>
<dbReference type="InterPro" id="IPR045038">
    <property type="entry name" value="AIG2-like"/>
</dbReference>
<dbReference type="RefSeq" id="WP_165301427.1">
    <property type="nucleotide sequence ID" value="NZ_JAAKZZ010000354.1"/>
</dbReference>
<proteinExistence type="predicted"/>
<dbReference type="InterPro" id="IPR009288">
    <property type="entry name" value="AIG2-like_dom"/>
</dbReference>
<evidence type="ECO:0000256" key="1">
    <source>
        <dbReference type="ARBA" id="ARBA00022679"/>
    </source>
</evidence>
<dbReference type="InterPro" id="IPR036568">
    <property type="entry name" value="GGCT-like_sf"/>
</dbReference>
<evidence type="ECO:0000313" key="5">
    <source>
        <dbReference type="Proteomes" id="UP000477722"/>
    </source>
</evidence>
<reference evidence="4 5" key="1">
    <citation type="submission" date="2020-02" db="EMBL/GenBank/DDBJ databases">
        <title>Whole-genome analyses of novel actinobacteria.</title>
        <authorList>
            <person name="Sahin N."/>
            <person name="Tatar D."/>
        </authorList>
    </citation>
    <scope>NUCLEOTIDE SEQUENCE [LARGE SCALE GENOMIC DNA]</scope>
    <source>
        <strain evidence="4 5">SB3404</strain>
    </source>
</reference>
<dbReference type="GO" id="GO:0016740">
    <property type="term" value="F:transferase activity"/>
    <property type="evidence" value="ECO:0007669"/>
    <property type="project" value="UniProtKB-KW"/>
</dbReference>
<dbReference type="Pfam" id="PF06094">
    <property type="entry name" value="GGACT"/>
    <property type="match status" value="1"/>
</dbReference>
<keyword evidence="1 4" id="KW-0808">Transferase</keyword>
<gene>
    <name evidence="4" type="ORF">G5C65_26295</name>
</gene>
<keyword evidence="5" id="KW-1185">Reference proteome</keyword>
<dbReference type="PANTHER" id="PTHR31544">
    <property type="entry name" value="AIG2-LIKE PROTEIN D"/>
    <property type="match status" value="1"/>
</dbReference>
<organism evidence="4 5">
    <name type="scientific">Streptomyces boncukensis</name>
    <dbReference type="NCBI Taxonomy" id="2711219"/>
    <lineage>
        <taxon>Bacteria</taxon>
        <taxon>Bacillati</taxon>
        <taxon>Actinomycetota</taxon>
        <taxon>Actinomycetes</taxon>
        <taxon>Kitasatosporales</taxon>
        <taxon>Streptomycetaceae</taxon>
        <taxon>Streptomyces</taxon>
    </lineage>
</organism>
<feature type="domain" description="Gamma-glutamylcyclotransferase AIG2-like" evidence="3">
    <location>
        <begin position="33"/>
        <end position="144"/>
    </location>
</feature>
<evidence type="ECO:0000256" key="2">
    <source>
        <dbReference type="ARBA" id="ARBA00030602"/>
    </source>
</evidence>
<dbReference type="EMBL" id="JAAKZZ010000354">
    <property type="protein sequence ID" value="NGO71800.1"/>
    <property type="molecule type" value="Genomic_DNA"/>
</dbReference>